<gene>
    <name evidence="2" type="ORF">GTP69_00355</name>
</gene>
<keyword evidence="3" id="KW-1185">Reference proteome</keyword>
<protein>
    <submittedName>
        <fullName evidence="2">Uncharacterized protein</fullName>
    </submittedName>
</protein>
<reference evidence="2 3" key="1">
    <citation type="submission" date="2019-12" db="EMBL/GenBank/DDBJ databases">
        <title>Novel species isolated from a subtropical stream in China.</title>
        <authorList>
            <person name="Lu H."/>
        </authorList>
    </citation>
    <scope>NUCLEOTIDE SEQUENCE [LARGE SCALE GENOMIC DNA]</scope>
    <source>
        <strain evidence="2 3">CY42W</strain>
    </source>
</reference>
<name>A0ABW9VTA3_9BURK</name>
<dbReference type="EMBL" id="WWCT01000001">
    <property type="protein sequence ID" value="MYN24855.1"/>
    <property type="molecule type" value="Genomic_DNA"/>
</dbReference>
<proteinExistence type="predicted"/>
<sequence>MNKLAYHLGNLGGDSPVLESRKHERQGSRAPAGASDARANLTLNFVEDSDGPVPAGKSAADFVGKQLMVTPVGGGASRLCLFSR</sequence>
<comment type="caution">
    <text evidence="2">The sequence shown here is derived from an EMBL/GenBank/DDBJ whole genome shotgun (WGS) entry which is preliminary data.</text>
</comment>
<evidence type="ECO:0000256" key="1">
    <source>
        <dbReference type="SAM" id="MobiDB-lite"/>
    </source>
</evidence>
<organism evidence="2 3">
    <name type="scientific">Duganella levis</name>
    <dbReference type="NCBI Taxonomy" id="2692169"/>
    <lineage>
        <taxon>Bacteria</taxon>
        <taxon>Pseudomonadati</taxon>
        <taxon>Pseudomonadota</taxon>
        <taxon>Betaproteobacteria</taxon>
        <taxon>Burkholderiales</taxon>
        <taxon>Oxalobacteraceae</taxon>
        <taxon>Telluria group</taxon>
        <taxon>Duganella</taxon>
    </lineage>
</organism>
<dbReference type="Proteomes" id="UP000642144">
    <property type="component" value="Unassembled WGS sequence"/>
</dbReference>
<accession>A0ABW9VTA3</accession>
<evidence type="ECO:0000313" key="2">
    <source>
        <dbReference type="EMBL" id="MYN24855.1"/>
    </source>
</evidence>
<feature type="region of interest" description="Disordered" evidence="1">
    <location>
        <begin position="1"/>
        <end position="36"/>
    </location>
</feature>
<evidence type="ECO:0000313" key="3">
    <source>
        <dbReference type="Proteomes" id="UP000642144"/>
    </source>
</evidence>